<dbReference type="SUPFAM" id="SSF49472">
    <property type="entry name" value="Transthyretin (synonym: prealbumin)"/>
    <property type="match status" value="1"/>
</dbReference>
<evidence type="ECO:0000313" key="2">
    <source>
        <dbReference type="EMBL" id="NVK96002.1"/>
    </source>
</evidence>
<dbReference type="Proteomes" id="UP000565723">
    <property type="component" value="Unassembled WGS sequence"/>
</dbReference>
<proteinExistence type="predicted"/>
<comment type="caution">
    <text evidence="2">The sequence shown here is derived from an EMBL/GenBank/DDBJ whole genome shotgun (WGS) entry which is preliminary data.</text>
</comment>
<dbReference type="OMA" id="ISAHYHI"/>
<dbReference type="GO" id="GO:0006144">
    <property type="term" value="P:purine nucleobase metabolic process"/>
    <property type="evidence" value="ECO:0007669"/>
    <property type="project" value="TreeGrafter"/>
</dbReference>
<dbReference type="EMBL" id="JABXIY010000009">
    <property type="protein sequence ID" value="NVK96002.1"/>
    <property type="molecule type" value="Genomic_DNA"/>
</dbReference>
<accession>A0A850LEH1</accession>
<dbReference type="PANTHER" id="PTHR10395">
    <property type="entry name" value="URICASE AND TRANSTHYRETIN-RELATED"/>
    <property type="match status" value="1"/>
</dbReference>
<dbReference type="PANTHER" id="PTHR10395:SF7">
    <property type="entry name" value="5-HYDROXYISOURATE HYDROLASE"/>
    <property type="match status" value="1"/>
</dbReference>
<evidence type="ECO:0000259" key="1">
    <source>
        <dbReference type="Pfam" id="PF00576"/>
    </source>
</evidence>
<reference evidence="2 3" key="1">
    <citation type="journal article" date="2020" name="Proc. Natl. Acad. Sci. U.S.A.">
        <title>Ecological drivers of bacterial community assembly in synthetic phycospheres.</title>
        <authorList>
            <person name="Fu H."/>
            <person name="Uchimiya M."/>
            <person name="Gore J."/>
            <person name="Moran M.A."/>
        </authorList>
    </citation>
    <scope>NUCLEOTIDE SEQUENCE [LARGE SCALE GENOMIC DNA]</scope>
    <source>
        <strain evidence="2">HF-Din03</strain>
    </source>
</reference>
<evidence type="ECO:0000313" key="3">
    <source>
        <dbReference type="Proteomes" id="UP000565723"/>
    </source>
</evidence>
<sequence>MATVSSHILNAVDGTHAAGVAVRLINLGTGETLFDTMTDAGGRLKEVVSRIDRDAEYELTFDVGAYWVARGIAPRMREIVLRFGMPDDDGTYHSPIIASPNGYSVWTSE</sequence>
<protein>
    <submittedName>
        <fullName evidence="2">Hydroxyisourate hydrolase</fullName>
    </submittedName>
</protein>
<keyword evidence="2" id="KW-0378">Hydrolase</keyword>
<dbReference type="InterPro" id="IPR036817">
    <property type="entry name" value="Transthyretin/HIU_hydrolase_sf"/>
</dbReference>
<dbReference type="RefSeq" id="WP_011048100.1">
    <property type="nucleotide sequence ID" value="NZ_CP076685.1"/>
</dbReference>
<dbReference type="AlphaFoldDB" id="A0A850LEH1"/>
<dbReference type="GO" id="GO:0016787">
    <property type="term" value="F:hydrolase activity"/>
    <property type="evidence" value="ECO:0007669"/>
    <property type="project" value="UniProtKB-KW"/>
</dbReference>
<dbReference type="Gene3D" id="2.60.40.180">
    <property type="entry name" value="Transthyretin/hydroxyisourate hydrolase domain"/>
    <property type="match status" value="1"/>
</dbReference>
<gene>
    <name evidence="2" type="ORF">HW564_03645</name>
</gene>
<organism evidence="2 3">
    <name type="scientific">Ruegeria pomeroyi</name>
    <dbReference type="NCBI Taxonomy" id="89184"/>
    <lineage>
        <taxon>Bacteria</taxon>
        <taxon>Pseudomonadati</taxon>
        <taxon>Pseudomonadota</taxon>
        <taxon>Alphaproteobacteria</taxon>
        <taxon>Rhodobacterales</taxon>
        <taxon>Roseobacteraceae</taxon>
        <taxon>Ruegeria</taxon>
    </lineage>
</organism>
<dbReference type="Pfam" id="PF00576">
    <property type="entry name" value="Transthyretin"/>
    <property type="match status" value="1"/>
</dbReference>
<name>A0A850LEH1_9RHOB</name>
<dbReference type="InterPro" id="IPR023416">
    <property type="entry name" value="Transthyretin/HIU_hydrolase_d"/>
</dbReference>
<feature type="domain" description="Transthyretin/hydroxyisourate hydrolase" evidence="1">
    <location>
        <begin position="4"/>
        <end position="106"/>
    </location>
</feature>